<dbReference type="SUPFAM" id="SSF51338">
    <property type="entry name" value="Composite domain of metallo-dependent hydrolases"/>
    <property type="match status" value="1"/>
</dbReference>
<dbReference type="AlphaFoldDB" id="A0A848F5T7"/>
<accession>A0A848F5T7</accession>
<dbReference type="EMBL" id="JABBFW010000004">
    <property type="protein sequence ID" value="NML14954.1"/>
    <property type="molecule type" value="Genomic_DNA"/>
</dbReference>
<dbReference type="InterPro" id="IPR011059">
    <property type="entry name" value="Metal-dep_hydrolase_composite"/>
</dbReference>
<dbReference type="Gene3D" id="3.20.20.140">
    <property type="entry name" value="Metal-dependent hydrolases"/>
    <property type="match status" value="1"/>
</dbReference>
<dbReference type="PANTHER" id="PTHR43794">
    <property type="entry name" value="AMINOHYDROLASE SSNA-RELATED"/>
    <property type="match status" value="1"/>
</dbReference>
<dbReference type="InterPro" id="IPR050287">
    <property type="entry name" value="MTA/SAH_deaminase"/>
</dbReference>
<dbReference type="InterPro" id="IPR032466">
    <property type="entry name" value="Metal_Hydrolase"/>
</dbReference>
<dbReference type="PANTHER" id="PTHR43794:SF11">
    <property type="entry name" value="AMIDOHYDROLASE-RELATED DOMAIN-CONTAINING PROTEIN"/>
    <property type="match status" value="1"/>
</dbReference>
<keyword evidence="2 4" id="KW-0378">Hydrolase</keyword>
<dbReference type="InterPro" id="IPR006680">
    <property type="entry name" value="Amidohydro-rel"/>
</dbReference>
<dbReference type="GO" id="GO:0016810">
    <property type="term" value="F:hydrolase activity, acting on carbon-nitrogen (but not peptide) bonds"/>
    <property type="evidence" value="ECO:0007669"/>
    <property type="project" value="InterPro"/>
</dbReference>
<evidence type="ECO:0000259" key="3">
    <source>
        <dbReference type="Pfam" id="PF01979"/>
    </source>
</evidence>
<evidence type="ECO:0000313" key="5">
    <source>
        <dbReference type="Proteomes" id="UP000574067"/>
    </source>
</evidence>
<organism evidence="4 5">
    <name type="scientific">Azohydromonas caseinilytica</name>
    <dbReference type="NCBI Taxonomy" id="2728836"/>
    <lineage>
        <taxon>Bacteria</taxon>
        <taxon>Pseudomonadati</taxon>
        <taxon>Pseudomonadota</taxon>
        <taxon>Betaproteobacteria</taxon>
        <taxon>Burkholderiales</taxon>
        <taxon>Sphaerotilaceae</taxon>
        <taxon>Azohydromonas</taxon>
    </lineage>
</organism>
<dbReference type="Pfam" id="PF01979">
    <property type="entry name" value="Amidohydro_1"/>
    <property type="match status" value="1"/>
</dbReference>
<protein>
    <submittedName>
        <fullName evidence="4">Amidohydrolase family protein</fullName>
    </submittedName>
</protein>
<gene>
    <name evidence="4" type="ORF">HHL10_08190</name>
</gene>
<reference evidence="4 5" key="1">
    <citation type="submission" date="2020-04" db="EMBL/GenBank/DDBJ databases">
        <title>Azohydromonas sp. isolated from soil.</title>
        <authorList>
            <person name="Dahal R.H."/>
        </authorList>
    </citation>
    <scope>NUCLEOTIDE SEQUENCE [LARGE SCALE GENOMIC DNA]</scope>
    <source>
        <strain evidence="4 5">G-1-1-14</strain>
    </source>
</reference>
<name>A0A848F5T7_9BURK</name>
<dbReference type="Proteomes" id="UP000574067">
    <property type="component" value="Unassembled WGS sequence"/>
</dbReference>
<keyword evidence="5" id="KW-1185">Reference proteome</keyword>
<evidence type="ECO:0000256" key="2">
    <source>
        <dbReference type="ARBA" id="ARBA00022801"/>
    </source>
</evidence>
<proteinExistence type="inferred from homology"/>
<evidence type="ECO:0000313" key="4">
    <source>
        <dbReference type="EMBL" id="NML14954.1"/>
    </source>
</evidence>
<evidence type="ECO:0000256" key="1">
    <source>
        <dbReference type="ARBA" id="ARBA00006745"/>
    </source>
</evidence>
<sequence>MDAAFTVLNDGVLYIDRGAIVAVQARAAPPPPGFEAVAPVRTEGTLLPGLIELHNHLSYNVLPLWSPVPRRFEHRGQWPDHPDYRRLISGPMTIVGTWRDAQGRAALLAPLVRYVECKCIVAGVTTSQGIMLNSNAGVQRHYRGILRNVEQTDDPDLPEAKARIDDVEARNAQAFLARLNKQGESGCFLLHLSEGVTPDGQADSLARRHFLALRVAADTWAINQRLAGIHAAGLLAEDFAVLGGHGGAMVWSPLSNLLLYGATARVDAARRAGVRIGLGSDWSPSGSKNLLCELKVAWLVSQQLLGGLFSARDLAAMVTRDAAAILQWEAALGSLEPGKRADLLVIDAHTGDPYEALLRARETDIHLVMVNGVARYGVPSLMAALGAGGGETLRVGGRTRRWFLAQDSGDPDVAQVSLAEARRQLRAALHDLPRLARELEQAPVRRATLALDAPEPVVWSLALDEIRPTGSELRPRLPFEAPDDFTGPQTALRAAAAPLSTVLAPVRLDPLTVADDPDYLARIAAQPNVPVPIRSGLAAFYGVQATPPPQVNTGPGALPAAQPH</sequence>
<comment type="similarity">
    <text evidence="1">Belongs to the metallo-dependent hydrolases superfamily. ATZ/TRZ family.</text>
</comment>
<comment type="caution">
    <text evidence="4">The sequence shown here is derived from an EMBL/GenBank/DDBJ whole genome shotgun (WGS) entry which is preliminary data.</text>
</comment>
<dbReference type="SUPFAM" id="SSF51556">
    <property type="entry name" value="Metallo-dependent hydrolases"/>
    <property type="match status" value="1"/>
</dbReference>
<feature type="domain" description="Amidohydrolase-related" evidence="3">
    <location>
        <begin position="253"/>
        <end position="373"/>
    </location>
</feature>